<feature type="non-terminal residue" evidence="12">
    <location>
        <position position="1"/>
    </location>
</feature>
<keyword evidence="4 8" id="KW-0694">RNA-binding</keyword>
<comment type="function">
    <text evidence="6">Has a crucial role in plant growth and development, possibly by influencing mitochondrial division.</text>
</comment>
<evidence type="ECO:0000256" key="1">
    <source>
        <dbReference type="ARBA" id="ARBA00004229"/>
    </source>
</evidence>
<dbReference type="GO" id="GO:0019843">
    <property type="term" value="F:rRNA binding"/>
    <property type="evidence" value="ECO:0007669"/>
    <property type="project" value="TreeGrafter"/>
</dbReference>
<dbReference type="GO" id="GO:0005525">
    <property type="term" value="F:GTP binding"/>
    <property type="evidence" value="ECO:0007669"/>
    <property type="project" value="UniProtKB-KW"/>
</dbReference>
<dbReference type="SUPFAM" id="SSF54814">
    <property type="entry name" value="Prokaryotic type KH domain (KH-domain type II)"/>
    <property type="match status" value="1"/>
</dbReference>
<dbReference type="InterPro" id="IPR027417">
    <property type="entry name" value="P-loop_NTPase"/>
</dbReference>
<evidence type="ECO:0000256" key="7">
    <source>
        <dbReference type="ARBA" id="ARBA00070040"/>
    </source>
</evidence>
<feature type="compositionally biased region" description="Low complexity" evidence="10">
    <location>
        <begin position="56"/>
        <end position="86"/>
    </location>
</feature>
<dbReference type="GO" id="GO:0009507">
    <property type="term" value="C:chloroplast"/>
    <property type="evidence" value="ECO:0007669"/>
    <property type="project" value="UniProtKB-SubCell"/>
</dbReference>
<dbReference type="Pfam" id="PF07650">
    <property type="entry name" value="KH_2"/>
    <property type="match status" value="1"/>
</dbReference>
<evidence type="ECO:0000256" key="10">
    <source>
        <dbReference type="SAM" id="MobiDB-lite"/>
    </source>
</evidence>
<evidence type="ECO:0000256" key="5">
    <source>
        <dbReference type="ARBA" id="ARBA00023134"/>
    </source>
</evidence>
<feature type="compositionally biased region" description="Low complexity" evidence="10">
    <location>
        <begin position="183"/>
        <end position="193"/>
    </location>
</feature>
<comment type="similarity">
    <text evidence="2 9">Belongs to the TRAFAC class TrmE-Era-EngA-EngB-Septin-like GTPase superfamily. Era GTPase family.</text>
</comment>
<dbReference type="GO" id="GO:0097177">
    <property type="term" value="F:mitochondrial ribosome binding"/>
    <property type="evidence" value="ECO:0007669"/>
    <property type="project" value="EnsemblPlants"/>
</dbReference>
<dbReference type="FunFam" id="3.40.50.300:FF:001190">
    <property type="entry name" value="GTP-binding protein ERG"/>
    <property type="match status" value="1"/>
</dbReference>
<dbReference type="InterPro" id="IPR005662">
    <property type="entry name" value="GTPase_Era-like"/>
</dbReference>
<evidence type="ECO:0000256" key="6">
    <source>
        <dbReference type="ARBA" id="ARBA00053141"/>
    </source>
</evidence>
<dbReference type="Gene3D" id="3.30.300.20">
    <property type="match status" value="1"/>
</dbReference>
<dbReference type="InterPro" id="IPR030388">
    <property type="entry name" value="G_ERA_dom"/>
</dbReference>
<gene>
    <name evidence="12" type="ORF">EJB05_09718</name>
</gene>
<proteinExistence type="inferred from homology"/>
<feature type="region of interest" description="Disordered" evidence="10">
    <location>
        <begin position="162"/>
        <end position="204"/>
    </location>
</feature>
<name>A0A5J9W5N7_9POAL</name>
<dbReference type="InterPro" id="IPR004044">
    <property type="entry name" value="KH_dom_type_2"/>
</dbReference>
<evidence type="ECO:0000256" key="8">
    <source>
        <dbReference type="PROSITE-ProRule" id="PRU00118"/>
    </source>
</evidence>
<sequence length="500" mass="55570">IRSLPRHNDCPKYPSLKPSASAAGAAPPPAAAMRRLLRALRPLQTLNLGPGPAAPTPLRLLSSSTSAAASSDSDSAPAPAAAPPADADFDSVEYDLPTPGPAPARKNSAAALKKLRFDPSLRARADEALLGKKVESWLVEPVTEEEEERSRDVAIALLEAAMEPPDEDDDEMPGRSGRRIRCRSPLASSARPTPASPRSPTPWNRQTMNYAMLFSLVKEDVANGSICSKLAVGTKVAAVSRKTNTTTHEILGVLTKGKTQICFFDTPGLMLGHHGFPHRDVTVRVESAWSSINLYDLLIVMFDVNRHLNMPDSRVIKLIKRLGTEVNPNQRRILCMNKVDLVEDKKELLKVAKEFESLPGYERYFMVSGLKGKGVKDLVQYLTEQAVRRPWDEEPTVMTEEVMKTVSLEVVREKMLHHIHQEIPYVIEHRLMDWKELKDGSLRVEQHFITPKQSQRQILVGKNGSKIGRIGIEANEELRSIFKRDVHLILQVRVAKRRSA</sequence>
<dbReference type="FunFam" id="3.30.300.20:FF:000017">
    <property type="entry name" value="GTP-binding protein ERG"/>
    <property type="match status" value="1"/>
</dbReference>
<accession>A0A5J9W5N7</accession>
<feature type="region of interest" description="Disordered" evidence="10">
    <location>
        <begin position="47"/>
        <end position="106"/>
    </location>
</feature>
<dbReference type="PANTHER" id="PTHR42698">
    <property type="entry name" value="GTPASE ERA"/>
    <property type="match status" value="1"/>
</dbReference>
<keyword evidence="13" id="KW-1185">Reference proteome</keyword>
<dbReference type="NCBIfam" id="TIGR00436">
    <property type="entry name" value="era"/>
    <property type="match status" value="1"/>
</dbReference>
<evidence type="ECO:0000256" key="2">
    <source>
        <dbReference type="ARBA" id="ARBA00007921"/>
    </source>
</evidence>
<evidence type="ECO:0000313" key="12">
    <source>
        <dbReference type="EMBL" id="TVU43263.1"/>
    </source>
</evidence>
<dbReference type="Proteomes" id="UP000324897">
    <property type="component" value="Unassembled WGS sequence"/>
</dbReference>
<dbReference type="AlphaFoldDB" id="A0A5J9W5N7"/>
<organism evidence="12 13">
    <name type="scientific">Eragrostis curvula</name>
    <name type="common">weeping love grass</name>
    <dbReference type="NCBI Taxonomy" id="38414"/>
    <lineage>
        <taxon>Eukaryota</taxon>
        <taxon>Viridiplantae</taxon>
        <taxon>Streptophyta</taxon>
        <taxon>Embryophyta</taxon>
        <taxon>Tracheophyta</taxon>
        <taxon>Spermatophyta</taxon>
        <taxon>Magnoliopsida</taxon>
        <taxon>Liliopsida</taxon>
        <taxon>Poales</taxon>
        <taxon>Poaceae</taxon>
        <taxon>PACMAD clade</taxon>
        <taxon>Chloridoideae</taxon>
        <taxon>Eragrostideae</taxon>
        <taxon>Eragrostidinae</taxon>
        <taxon>Eragrostis</taxon>
    </lineage>
</organism>
<dbReference type="GO" id="GO:0000028">
    <property type="term" value="P:ribosomal small subunit assembly"/>
    <property type="evidence" value="ECO:0007669"/>
    <property type="project" value="TreeGrafter"/>
</dbReference>
<evidence type="ECO:0000259" key="11">
    <source>
        <dbReference type="PROSITE" id="PS50823"/>
    </source>
</evidence>
<evidence type="ECO:0000256" key="9">
    <source>
        <dbReference type="RuleBase" id="RU003761"/>
    </source>
</evidence>
<dbReference type="CDD" id="cd04163">
    <property type="entry name" value="Era"/>
    <property type="match status" value="1"/>
</dbReference>
<feature type="compositionally biased region" description="Basic and acidic residues" evidence="10">
    <location>
        <begin position="1"/>
        <end position="10"/>
    </location>
</feature>
<dbReference type="InterPro" id="IPR009019">
    <property type="entry name" value="KH_sf_prok-type"/>
</dbReference>
<dbReference type="GO" id="GO:0005739">
    <property type="term" value="C:mitochondrion"/>
    <property type="evidence" value="ECO:0007669"/>
    <property type="project" value="EnsemblPlants"/>
</dbReference>
<keyword evidence="5 9" id="KW-0342">GTP-binding</keyword>
<evidence type="ECO:0000256" key="3">
    <source>
        <dbReference type="ARBA" id="ARBA00022741"/>
    </source>
</evidence>
<dbReference type="Gene3D" id="3.40.50.300">
    <property type="entry name" value="P-loop containing nucleotide triphosphate hydrolases"/>
    <property type="match status" value="1"/>
</dbReference>
<dbReference type="GO" id="GO:0043024">
    <property type="term" value="F:ribosomal small subunit binding"/>
    <property type="evidence" value="ECO:0007669"/>
    <property type="project" value="TreeGrafter"/>
</dbReference>
<dbReference type="Pfam" id="PF01926">
    <property type="entry name" value="MMR_HSR1"/>
    <property type="match status" value="1"/>
</dbReference>
<reference evidence="12 13" key="1">
    <citation type="journal article" date="2019" name="Sci. Rep.">
        <title>A high-quality genome of Eragrostis curvula grass provides insights into Poaceae evolution and supports new strategies to enhance forage quality.</title>
        <authorList>
            <person name="Carballo J."/>
            <person name="Santos B.A.C.M."/>
            <person name="Zappacosta D."/>
            <person name="Garbus I."/>
            <person name="Selva J.P."/>
            <person name="Gallo C.A."/>
            <person name="Diaz A."/>
            <person name="Albertini E."/>
            <person name="Caccamo M."/>
            <person name="Echenique V."/>
        </authorList>
    </citation>
    <scope>NUCLEOTIDE SEQUENCE [LARGE SCALE GENOMIC DNA]</scope>
    <source>
        <strain evidence="13">cv. Victoria</strain>
        <tissue evidence="12">Leaf</tissue>
    </source>
</reference>
<feature type="compositionally biased region" description="Low complexity" evidence="10">
    <location>
        <begin position="14"/>
        <end position="30"/>
    </location>
</feature>
<feature type="domain" description="KH type-2" evidence="11">
    <location>
        <begin position="419"/>
        <end position="496"/>
    </location>
</feature>
<comment type="subcellular location">
    <subcellularLocation>
        <location evidence="1">Plastid</location>
        <location evidence="1">Chloroplast</location>
    </subcellularLocation>
</comment>
<feature type="region of interest" description="Disordered" evidence="10">
    <location>
        <begin position="1"/>
        <end position="30"/>
    </location>
</feature>
<dbReference type="Gramene" id="TVU43263">
    <property type="protein sequence ID" value="TVU43263"/>
    <property type="gene ID" value="EJB05_09718"/>
</dbReference>
<comment type="caution">
    <text evidence="12">The sequence shown here is derived from an EMBL/GenBank/DDBJ whole genome shotgun (WGS) entry which is preliminary data.</text>
</comment>
<dbReference type="CDD" id="cd22534">
    <property type="entry name" value="KH-II_Era"/>
    <property type="match status" value="1"/>
</dbReference>
<dbReference type="InterPro" id="IPR006073">
    <property type="entry name" value="GTP-bd"/>
</dbReference>
<dbReference type="InterPro" id="IPR015946">
    <property type="entry name" value="KH_dom-like_a/b"/>
</dbReference>
<protein>
    <recommendedName>
        <fullName evidence="7">GTP-binding protein ERG</fullName>
    </recommendedName>
</protein>
<dbReference type="SUPFAM" id="SSF52540">
    <property type="entry name" value="P-loop containing nucleoside triphosphate hydrolases"/>
    <property type="match status" value="1"/>
</dbReference>
<dbReference type="EMBL" id="RWGY01000005">
    <property type="protein sequence ID" value="TVU43263.1"/>
    <property type="molecule type" value="Genomic_DNA"/>
</dbReference>
<dbReference type="OrthoDB" id="8954335at2759"/>
<evidence type="ECO:0000256" key="4">
    <source>
        <dbReference type="ARBA" id="ARBA00022884"/>
    </source>
</evidence>
<dbReference type="PANTHER" id="PTHR42698:SF1">
    <property type="entry name" value="GTPASE ERA, MITOCHONDRIAL"/>
    <property type="match status" value="1"/>
</dbReference>
<keyword evidence="3 9" id="KW-0547">Nucleotide-binding</keyword>
<evidence type="ECO:0000313" key="13">
    <source>
        <dbReference type="Proteomes" id="UP000324897"/>
    </source>
</evidence>
<dbReference type="PROSITE" id="PS50823">
    <property type="entry name" value="KH_TYPE_2"/>
    <property type="match status" value="1"/>
</dbReference>